<dbReference type="GO" id="GO:0004114">
    <property type="term" value="F:3',5'-cyclic-nucleotide phosphodiesterase activity"/>
    <property type="evidence" value="ECO:0007669"/>
    <property type="project" value="InterPro"/>
</dbReference>
<dbReference type="Proteomes" id="UP000011724">
    <property type="component" value="Chromosome"/>
</dbReference>
<evidence type="ECO:0000313" key="2">
    <source>
        <dbReference type="EMBL" id="CCH48629.1"/>
    </source>
</evidence>
<dbReference type="EMBL" id="FO203427">
    <property type="protein sequence ID" value="CCH48629.1"/>
    <property type="molecule type" value="Genomic_DNA"/>
</dbReference>
<dbReference type="InterPro" id="IPR036971">
    <property type="entry name" value="PDEase_catalytic_dom_sf"/>
</dbReference>
<proteinExistence type="predicted"/>
<reference evidence="2 3" key="1">
    <citation type="journal article" date="2013" name="PLoS ONE">
        <title>The first genomic and proteomic characterization of a deep-sea sulfate reducer: insights into the piezophilic lifestyle of Desulfovibrio piezophilus.</title>
        <authorList>
            <person name="Pradel N."/>
            <person name="Ji B."/>
            <person name="Gimenez G."/>
            <person name="Talla E."/>
            <person name="Lenoble P."/>
            <person name="Garel M."/>
            <person name="Tamburini C."/>
            <person name="Fourquet P."/>
            <person name="Lebrun R."/>
            <person name="Bertin P."/>
            <person name="Denis Y."/>
            <person name="Pophillat M."/>
            <person name="Barbe V."/>
            <person name="Ollivier B."/>
            <person name="Dolla A."/>
        </authorList>
    </citation>
    <scope>NUCLEOTIDE SEQUENCE [LARGE SCALE GENOMIC DNA]</scope>
    <source>
        <strain evidence="3">DSM 10523 / SB164P1</strain>
    </source>
</reference>
<dbReference type="RefSeq" id="WP_015414675.1">
    <property type="nucleotide sequence ID" value="NC_020409.1"/>
</dbReference>
<reference evidence="3" key="2">
    <citation type="journal article" date="2013" name="Stand. Genomic Sci.">
        <title>Complete genome sequence of Desulfocapsa sulfexigens, a marine deltaproteobacterium specialized in disproportionating inorganic sulfur compounds.</title>
        <authorList>
            <person name="Finster K.W."/>
            <person name="Kjeldsen K.U."/>
            <person name="Kube M."/>
            <person name="Reinhardt R."/>
            <person name="Mussmann M."/>
            <person name="Amann R."/>
            <person name="Schreiber L."/>
        </authorList>
    </citation>
    <scope>NUCLEOTIDE SEQUENCE [LARGE SCALE GENOMIC DNA]</scope>
    <source>
        <strain evidence="3">DSM 10523 / SB164P1</strain>
    </source>
</reference>
<accession>M1WPW5</accession>
<dbReference type="BioCyc" id="DPIE1322246:BN4_RS07005-MONOMER"/>
<protein>
    <submittedName>
        <fullName evidence="2">Metal-dependent phosphohydrolase HD region</fullName>
    </submittedName>
</protein>
<dbReference type="OrthoDB" id="188290at2"/>
<keyword evidence="2" id="KW-0378">Hydrolase</keyword>
<keyword evidence="3" id="KW-1185">Reference proteome</keyword>
<organism evidence="2 3">
    <name type="scientific">Pseudodesulfovibrio piezophilus (strain DSM 21447 / JCM 15486 / C1TLV30)</name>
    <name type="common">Desulfovibrio piezophilus</name>
    <dbReference type="NCBI Taxonomy" id="1322246"/>
    <lineage>
        <taxon>Bacteria</taxon>
        <taxon>Pseudomonadati</taxon>
        <taxon>Thermodesulfobacteriota</taxon>
        <taxon>Desulfovibrionia</taxon>
        <taxon>Desulfovibrionales</taxon>
        <taxon>Desulfovibrionaceae</taxon>
    </lineage>
</organism>
<dbReference type="eggNOG" id="ENOG50317WZ">
    <property type="taxonomic scope" value="Bacteria"/>
</dbReference>
<dbReference type="HOGENOM" id="CLU_079362_0_0_7"/>
<gene>
    <name evidence="2" type="ordered locus">BN4_11394</name>
</gene>
<dbReference type="InterPro" id="IPR003607">
    <property type="entry name" value="HD/PDEase_dom"/>
</dbReference>
<feature type="domain" description="HD/PDEase" evidence="1">
    <location>
        <begin position="58"/>
        <end position="197"/>
    </location>
</feature>
<dbReference type="GO" id="GO:0007165">
    <property type="term" value="P:signal transduction"/>
    <property type="evidence" value="ECO:0007669"/>
    <property type="project" value="InterPro"/>
</dbReference>
<sequence>MQTAIQLYIRTPEGIDQEVRSIVTAMFPESDFSTYSQAFADVRRLYAGFYPGFQQCDTPYHNWHHTLDVLLATARLLHGIHLARQALSPHIVQLTLIAALFHDCGYIRREDEHTGTGAQFTLDHVQRGLLLLEDYSDTHHWPIMDLLDLDSMLQCTAPSGTPETVVFTNIESMLAAHVLATADIVAQMGSDIYLERLPLLFKELTEGGITDFSSEYDLFTKTRGFTSFMWSKMECRLSNVINCMPAHFKERYNIEHDFYSESALRNLEYLESILARYGKEYSQGLRRSLNRSDHPIKHSG</sequence>
<dbReference type="SUPFAM" id="SSF109604">
    <property type="entry name" value="HD-domain/PDEase-like"/>
    <property type="match status" value="1"/>
</dbReference>
<dbReference type="PATRIC" id="fig|879567.3.peg.1453"/>
<dbReference type="KEGG" id="dpi:BN4_11394"/>
<dbReference type="Gene3D" id="1.10.1300.10">
    <property type="entry name" value="3'5'-cyclic nucleotide phosphodiesterase, catalytic domain"/>
    <property type="match status" value="1"/>
</dbReference>
<evidence type="ECO:0000313" key="3">
    <source>
        <dbReference type="Proteomes" id="UP000011724"/>
    </source>
</evidence>
<dbReference type="SMART" id="SM00471">
    <property type="entry name" value="HDc"/>
    <property type="match status" value="1"/>
</dbReference>
<dbReference type="CDD" id="cd00077">
    <property type="entry name" value="HDc"/>
    <property type="match status" value="1"/>
</dbReference>
<dbReference type="AlphaFoldDB" id="M1WPW5"/>
<dbReference type="STRING" id="1322246.BN4_11394"/>
<name>M1WPW5_PSEP2</name>
<evidence type="ECO:0000259" key="1">
    <source>
        <dbReference type="SMART" id="SM00471"/>
    </source>
</evidence>